<evidence type="ECO:0000313" key="2">
    <source>
        <dbReference type="Proteomes" id="UP000095746"/>
    </source>
</evidence>
<protein>
    <submittedName>
        <fullName evidence="1">Uncharacterized protein</fullName>
    </submittedName>
</protein>
<dbReference type="AlphaFoldDB" id="A0A174BCS8"/>
<dbReference type="EMBL" id="CYZT01000031">
    <property type="protein sequence ID" value="CUN97979.1"/>
    <property type="molecule type" value="Genomic_DNA"/>
</dbReference>
<dbReference type="Proteomes" id="UP000095746">
    <property type="component" value="Unassembled WGS sequence"/>
</dbReference>
<proteinExistence type="predicted"/>
<organism evidence="1 2">
    <name type="scientific">Flavonifractor plautii</name>
    <name type="common">Fusobacterium plautii</name>
    <dbReference type="NCBI Taxonomy" id="292800"/>
    <lineage>
        <taxon>Bacteria</taxon>
        <taxon>Bacillati</taxon>
        <taxon>Bacillota</taxon>
        <taxon>Clostridia</taxon>
        <taxon>Eubacteriales</taxon>
        <taxon>Oscillospiraceae</taxon>
        <taxon>Flavonifractor</taxon>
    </lineage>
</organism>
<reference evidence="1 2" key="1">
    <citation type="submission" date="2015-09" db="EMBL/GenBank/DDBJ databases">
        <authorList>
            <consortium name="Pathogen Informatics"/>
        </authorList>
    </citation>
    <scope>NUCLEOTIDE SEQUENCE [LARGE SCALE GENOMIC DNA]</scope>
    <source>
        <strain evidence="1 2">2789STDY5608854</strain>
    </source>
</reference>
<gene>
    <name evidence="1" type="ORF">ERS852411_00776</name>
</gene>
<sequence>MMFITIIRHIEANIRHQPLKMSSVLFEPPSPNASGAISTRTAVTTYRSATSKHSLTNCHITTKPTMIISSQDAPILKLLSSGMVTVTLLGIWSICMI</sequence>
<evidence type="ECO:0000313" key="1">
    <source>
        <dbReference type="EMBL" id="CUN97979.1"/>
    </source>
</evidence>
<accession>A0A174BCS8</accession>
<name>A0A174BCS8_FLAPL</name>